<dbReference type="SUPFAM" id="SSF55729">
    <property type="entry name" value="Acyl-CoA N-acyltransferases (Nat)"/>
    <property type="match status" value="1"/>
</dbReference>
<evidence type="ECO:0000313" key="3">
    <source>
        <dbReference type="Proteomes" id="UP000642284"/>
    </source>
</evidence>
<dbReference type="PROSITE" id="PS51186">
    <property type="entry name" value="GNAT"/>
    <property type="match status" value="1"/>
</dbReference>
<dbReference type="InterPro" id="IPR016181">
    <property type="entry name" value="Acyl_CoA_acyltransferase"/>
</dbReference>
<dbReference type="RefSeq" id="WP_187816744.1">
    <property type="nucleotide sequence ID" value="NZ_JACTVJ010000013.1"/>
</dbReference>
<dbReference type="CDD" id="cd04301">
    <property type="entry name" value="NAT_SF"/>
    <property type="match status" value="1"/>
</dbReference>
<feature type="domain" description="N-acetyltransferase" evidence="1">
    <location>
        <begin position="32"/>
        <end position="182"/>
    </location>
</feature>
<reference evidence="2 3" key="1">
    <citation type="submission" date="2020-08" db="EMBL/GenBank/DDBJ databases">
        <title>Genemic of Streptomyces polyaspartic.</title>
        <authorList>
            <person name="Liu W."/>
        </authorList>
    </citation>
    <scope>NUCLEOTIDE SEQUENCE [LARGE SCALE GENOMIC DNA]</scope>
    <source>
        <strain evidence="2 3">TRM66268-LWL</strain>
    </source>
</reference>
<protein>
    <submittedName>
        <fullName evidence="2">GNAT family N-acetyltransferase</fullName>
    </submittedName>
</protein>
<evidence type="ECO:0000259" key="1">
    <source>
        <dbReference type="PROSITE" id="PS51186"/>
    </source>
</evidence>
<dbReference type="Gene3D" id="3.40.630.30">
    <property type="match status" value="1"/>
</dbReference>
<comment type="caution">
    <text evidence="2">The sequence shown here is derived from an EMBL/GenBank/DDBJ whole genome shotgun (WGS) entry which is preliminary data.</text>
</comment>
<gene>
    <name evidence="2" type="ORF">H9Y04_27595</name>
</gene>
<dbReference type="PANTHER" id="PTHR39173:SF1">
    <property type="entry name" value="ACETYLTRANSFERASE"/>
    <property type="match status" value="1"/>
</dbReference>
<evidence type="ECO:0000313" key="2">
    <source>
        <dbReference type="EMBL" id="MBC9716307.1"/>
    </source>
</evidence>
<accession>A0ABR7SP03</accession>
<proteinExistence type="predicted"/>
<dbReference type="EMBL" id="JACTVJ010000013">
    <property type="protein sequence ID" value="MBC9716307.1"/>
    <property type="molecule type" value="Genomic_DNA"/>
</dbReference>
<dbReference type="InterPro" id="IPR000182">
    <property type="entry name" value="GNAT_dom"/>
</dbReference>
<dbReference type="Proteomes" id="UP000642284">
    <property type="component" value="Unassembled WGS sequence"/>
</dbReference>
<dbReference type="PANTHER" id="PTHR39173">
    <property type="entry name" value="ACETYLTRANSFERASE"/>
    <property type="match status" value="1"/>
</dbReference>
<sequence length="183" mass="20488">MPHLIAPDPRVRESFVQAQQECVAEGEASGVTLARELAEYGDSWHTESGFARYLDALREESEEEGRRPEGFVPATWWWYVEGDTYLGRIQVRHRLTPFLREFGGHIGYGVRPTARRRGHATAMLRDVLPYARELGLERVLVTCDASNTGSRKAIDANGGVGEGGQDGTLRYWVATQARIRDGL</sequence>
<name>A0ABR7SP03_9ACTN</name>
<keyword evidence="3" id="KW-1185">Reference proteome</keyword>
<dbReference type="Pfam" id="PF13302">
    <property type="entry name" value="Acetyltransf_3"/>
    <property type="match status" value="1"/>
</dbReference>
<organism evidence="2 3">
    <name type="scientific">Streptomyces polyasparticus</name>
    <dbReference type="NCBI Taxonomy" id="2767826"/>
    <lineage>
        <taxon>Bacteria</taxon>
        <taxon>Bacillati</taxon>
        <taxon>Actinomycetota</taxon>
        <taxon>Actinomycetes</taxon>
        <taxon>Kitasatosporales</taxon>
        <taxon>Streptomycetaceae</taxon>
        <taxon>Streptomyces</taxon>
    </lineage>
</organism>